<dbReference type="Pfam" id="PF00392">
    <property type="entry name" value="GntR"/>
    <property type="match status" value="1"/>
</dbReference>
<dbReference type="InterPro" id="IPR000524">
    <property type="entry name" value="Tscrpt_reg_HTH_GntR"/>
</dbReference>
<evidence type="ECO:0000256" key="1">
    <source>
        <dbReference type="ARBA" id="ARBA00023015"/>
    </source>
</evidence>
<dbReference type="Gene3D" id="1.10.10.10">
    <property type="entry name" value="Winged helix-like DNA-binding domain superfamily/Winged helix DNA-binding domain"/>
    <property type="match status" value="1"/>
</dbReference>
<accession>A0ABN0SVA8</accession>
<keyword evidence="1" id="KW-0805">Transcription regulation</keyword>
<dbReference type="EMBL" id="BAAACR010000001">
    <property type="protein sequence ID" value="GAA0202096.1"/>
    <property type="molecule type" value="Genomic_DNA"/>
</dbReference>
<dbReference type="RefSeq" id="WP_304988189.1">
    <property type="nucleotide sequence ID" value="NZ_BAAACR010000001.1"/>
</dbReference>
<dbReference type="InterPro" id="IPR036390">
    <property type="entry name" value="WH_DNA-bd_sf"/>
</dbReference>
<reference evidence="5 6" key="1">
    <citation type="journal article" date="2019" name="Int. J. Syst. Evol. Microbiol.">
        <title>The Global Catalogue of Microorganisms (GCM) 10K type strain sequencing project: providing services to taxonomists for standard genome sequencing and annotation.</title>
        <authorList>
            <consortium name="The Broad Institute Genomics Platform"/>
            <consortium name="The Broad Institute Genome Sequencing Center for Infectious Disease"/>
            <person name="Wu L."/>
            <person name="Ma J."/>
        </authorList>
    </citation>
    <scope>NUCLEOTIDE SEQUENCE [LARGE SCALE GENOMIC DNA]</scope>
    <source>
        <strain evidence="5 6">JCM 8542</strain>
    </source>
</reference>
<feature type="domain" description="HTH gntR-type" evidence="4">
    <location>
        <begin position="18"/>
        <end position="86"/>
    </location>
</feature>
<evidence type="ECO:0000259" key="4">
    <source>
        <dbReference type="PROSITE" id="PS50949"/>
    </source>
</evidence>
<gene>
    <name evidence="5" type="ORF">GCM10008919_01810</name>
</gene>
<evidence type="ECO:0000256" key="3">
    <source>
        <dbReference type="ARBA" id="ARBA00023163"/>
    </source>
</evidence>
<dbReference type="PRINTS" id="PR00035">
    <property type="entry name" value="HTHGNTR"/>
</dbReference>
<evidence type="ECO:0000313" key="5">
    <source>
        <dbReference type="EMBL" id="GAA0202096.1"/>
    </source>
</evidence>
<organism evidence="5 6">
    <name type="scientific">Selenomonas dianae</name>
    <dbReference type="NCBI Taxonomy" id="135079"/>
    <lineage>
        <taxon>Bacteria</taxon>
        <taxon>Bacillati</taxon>
        <taxon>Bacillota</taxon>
        <taxon>Negativicutes</taxon>
        <taxon>Selenomonadales</taxon>
        <taxon>Selenomonadaceae</taxon>
        <taxon>Selenomonas</taxon>
    </lineage>
</organism>
<dbReference type="InterPro" id="IPR011663">
    <property type="entry name" value="UTRA"/>
</dbReference>
<protein>
    <submittedName>
        <fullName evidence="5">GntR family transcriptional regulator</fullName>
    </submittedName>
</protein>
<dbReference type="PANTHER" id="PTHR44846:SF1">
    <property type="entry name" value="MANNOSYL-D-GLYCERATE TRANSPORT_METABOLISM SYSTEM REPRESSOR MNGR-RELATED"/>
    <property type="match status" value="1"/>
</dbReference>
<sequence length="270" mass="31038">MEKEDFTSAINMQLSSSIPIYEQLANFIRLKVRTNIFKPGDKMIPENDLCDLLGISRTTVRQAMELLVDEGLIIRYRRKGSFIAEPKMKRPINNLYNFSANMRELHAVPSSLILNQEITAADARLVEILQLPSSNPEIFQLDRLRCADGKPVLIERTTIPYYLCPGIEQHDFTMTSLYQVLSQNYALNLYHATETIAAVLLREDEAKLLRCRARDAGYKITRISHLDTGFVYEYTHSITRADMCEFQMELYRTVPGKANIPDNIQRNITL</sequence>
<dbReference type="SMART" id="SM00345">
    <property type="entry name" value="HTH_GNTR"/>
    <property type="match status" value="1"/>
</dbReference>
<dbReference type="CDD" id="cd07377">
    <property type="entry name" value="WHTH_GntR"/>
    <property type="match status" value="1"/>
</dbReference>
<comment type="caution">
    <text evidence="5">The sequence shown here is derived from an EMBL/GenBank/DDBJ whole genome shotgun (WGS) entry which is preliminary data.</text>
</comment>
<evidence type="ECO:0000313" key="6">
    <source>
        <dbReference type="Proteomes" id="UP001500399"/>
    </source>
</evidence>
<dbReference type="SUPFAM" id="SSF64288">
    <property type="entry name" value="Chorismate lyase-like"/>
    <property type="match status" value="1"/>
</dbReference>
<keyword evidence="3" id="KW-0804">Transcription</keyword>
<keyword evidence="2" id="KW-0238">DNA-binding</keyword>
<dbReference type="InterPro" id="IPR036388">
    <property type="entry name" value="WH-like_DNA-bd_sf"/>
</dbReference>
<dbReference type="Pfam" id="PF07702">
    <property type="entry name" value="UTRA"/>
    <property type="match status" value="1"/>
</dbReference>
<proteinExistence type="predicted"/>
<dbReference type="InterPro" id="IPR028978">
    <property type="entry name" value="Chorismate_lyase_/UTRA_dom_sf"/>
</dbReference>
<keyword evidence="6" id="KW-1185">Reference proteome</keyword>
<dbReference type="PROSITE" id="PS50949">
    <property type="entry name" value="HTH_GNTR"/>
    <property type="match status" value="1"/>
</dbReference>
<dbReference type="SUPFAM" id="SSF46785">
    <property type="entry name" value="Winged helix' DNA-binding domain"/>
    <property type="match status" value="1"/>
</dbReference>
<dbReference type="InterPro" id="IPR050679">
    <property type="entry name" value="Bact_HTH_transcr_reg"/>
</dbReference>
<dbReference type="Proteomes" id="UP001500399">
    <property type="component" value="Unassembled WGS sequence"/>
</dbReference>
<dbReference type="Gene3D" id="3.40.1410.10">
    <property type="entry name" value="Chorismate lyase-like"/>
    <property type="match status" value="1"/>
</dbReference>
<dbReference type="PANTHER" id="PTHR44846">
    <property type="entry name" value="MANNOSYL-D-GLYCERATE TRANSPORT/METABOLISM SYSTEM REPRESSOR MNGR-RELATED"/>
    <property type="match status" value="1"/>
</dbReference>
<name>A0ABN0SVA8_9FIRM</name>
<dbReference type="SMART" id="SM00866">
    <property type="entry name" value="UTRA"/>
    <property type="match status" value="1"/>
</dbReference>
<evidence type="ECO:0000256" key="2">
    <source>
        <dbReference type="ARBA" id="ARBA00023125"/>
    </source>
</evidence>